<evidence type="ECO:0000313" key="2">
    <source>
        <dbReference type="EMBL" id="CAD1572884.1"/>
    </source>
</evidence>
<sequence length="234" mass="26319">MRGSAAGEPTFEDERDETSIPVGRVKSRGHANEVANRVPENQVVGTAGRNKGSSNYYHQEVNENDKGMKEIGTLGSSIATDKKTYSGISSVVDKDDGNGVKKIYKDKLSFLHNQNPWTRMNSLTKHDSFGDNRKMSSSLRSNDNPEFLQRLEKTFDLFGDYILAVILKDIKKRLIHEKIFEGYQERVKEIAAENGGNIQEAAESIQNEIKEQFGDDFQAKLVEYLQTLVGKIEL</sequence>
<accession>A0A6V7LAD1</accession>
<organism evidence="2">
    <name type="scientific">Bracon brevicornis</name>
    <dbReference type="NCBI Taxonomy" id="1563983"/>
    <lineage>
        <taxon>Eukaryota</taxon>
        <taxon>Metazoa</taxon>
        <taxon>Ecdysozoa</taxon>
        <taxon>Arthropoda</taxon>
        <taxon>Hexapoda</taxon>
        <taxon>Insecta</taxon>
        <taxon>Pterygota</taxon>
        <taxon>Neoptera</taxon>
        <taxon>Endopterygota</taxon>
        <taxon>Hymenoptera</taxon>
        <taxon>Apocrita</taxon>
        <taxon>Ichneumonoidea</taxon>
        <taxon>Braconidae</taxon>
        <taxon>Braconinae</taxon>
        <taxon>Bracon</taxon>
    </lineage>
</organism>
<evidence type="ECO:0000256" key="1">
    <source>
        <dbReference type="SAM" id="MobiDB-lite"/>
    </source>
</evidence>
<dbReference type="AlphaFoldDB" id="A0A6V7LAD1"/>
<proteinExistence type="predicted"/>
<feature type="region of interest" description="Disordered" evidence="1">
    <location>
        <begin position="1"/>
        <end position="36"/>
    </location>
</feature>
<reference evidence="2" key="1">
    <citation type="submission" date="2020-07" db="EMBL/GenBank/DDBJ databases">
        <authorList>
            <person name="Ferguson B K."/>
        </authorList>
    </citation>
    <scope>NUCLEOTIDE SEQUENCE</scope>
    <source>
        <strain evidence="2">L06</strain>
    </source>
</reference>
<dbReference type="EMBL" id="CADCXW020000339">
    <property type="protein sequence ID" value="CAD1572884.1"/>
    <property type="molecule type" value="Genomic_DNA"/>
</dbReference>
<protein>
    <submittedName>
        <fullName evidence="2">Uncharacterized protein</fullName>
    </submittedName>
</protein>
<name>A0A6V7LAD1_9HYME</name>
<gene>
    <name evidence="2" type="ORF">BBRV_LOCUS100475</name>
</gene>